<feature type="region of interest" description="Disordered" evidence="1">
    <location>
        <begin position="1"/>
        <end position="58"/>
    </location>
</feature>
<accession>A0A9W7C5X6</accession>
<evidence type="ECO:0000313" key="2">
    <source>
        <dbReference type="EMBL" id="GMI03515.1"/>
    </source>
</evidence>
<gene>
    <name evidence="2" type="ORF">TrVE_jg11869</name>
</gene>
<keyword evidence="3" id="KW-1185">Reference proteome</keyword>
<feature type="compositionally biased region" description="Polar residues" evidence="1">
    <location>
        <begin position="148"/>
        <end position="157"/>
    </location>
</feature>
<feature type="compositionally biased region" description="Basic residues" evidence="1">
    <location>
        <begin position="20"/>
        <end position="33"/>
    </location>
</feature>
<name>A0A9W7C5X6_9STRA</name>
<dbReference type="Proteomes" id="UP001165160">
    <property type="component" value="Unassembled WGS sequence"/>
</dbReference>
<comment type="caution">
    <text evidence="2">The sequence shown here is derived from an EMBL/GenBank/DDBJ whole genome shotgun (WGS) entry which is preliminary data.</text>
</comment>
<protein>
    <submittedName>
        <fullName evidence="2">Uncharacterized protein</fullName>
    </submittedName>
</protein>
<organism evidence="2 3">
    <name type="scientific">Triparma verrucosa</name>
    <dbReference type="NCBI Taxonomy" id="1606542"/>
    <lineage>
        <taxon>Eukaryota</taxon>
        <taxon>Sar</taxon>
        <taxon>Stramenopiles</taxon>
        <taxon>Ochrophyta</taxon>
        <taxon>Bolidophyceae</taxon>
        <taxon>Parmales</taxon>
        <taxon>Triparmaceae</taxon>
        <taxon>Triparma</taxon>
    </lineage>
</organism>
<dbReference type="AlphaFoldDB" id="A0A9W7C5X6"/>
<proteinExistence type="predicted"/>
<feature type="compositionally biased region" description="Basic and acidic residues" evidence="1">
    <location>
        <begin position="138"/>
        <end position="147"/>
    </location>
</feature>
<sequence length="207" mass="22222">MKGLSFKNGGSLKDYDLVTGKKKKAKKKSKSSSKHASSSSASSSSASSSSQRSMSKTLGVGHVLHSGSVVTGLETKFQRQLSPGDALILQNPSTGKDEMRVIRLIVSDTNLSLSSGYTFSGGGGSSRYWYVSAPKAEKTEEEREREQASQFNLTSDKASGATGNGTVEIRVKNGSGGYNLIREKVKEGMSREEMLGMRTKKKSDKFC</sequence>
<dbReference type="EMBL" id="BRXX01000302">
    <property type="protein sequence ID" value="GMI03515.1"/>
    <property type="molecule type" value="Genomic_DNA"/>
</dbReference>
<evidence type="ECO:0000313" key="3">
    <source>
        <dbReference type="Proteomes" id="UP001165160"/>
    </source>
</evidence>
<reference evidence="3" key="1">
    <citation type="journal article" date="2023" name="Commun. Biol.">
        <title>Genome analysis of Parmales, the sister group of diatoms, reveals the evolutionary specialization of diatoms from phago-mixotrophs to photoautotrophs.</title>
        <authorList>
            <person name="Ban H."/>
            <person name="Sato S."/>
            <person name="Yoshikawa S."/>
            <person name="Yamada K."/>
            <person name="Nakamura Y."/>
            <person name="Ichinomiya M."/>
            <person name="Sato N."/>
            <person name="Blanc-Mathieu R."/>
            <person name="Endo H."/>
            <person name="Kuwata A."/>
            <person name="Ogata H."/>
        </authorList>
    </citation>
    <scope>NUCLEOTIDE SEQUENCE [LARGE SCALE GENOMIC DNA]</scope>
    <source>
        <strain evidence="3">NIES 3699</strain>
    </source>
</reference>
<feature type="compositionally biased region" description="Low complexity" evidence="1">
    <location>
        <begin position="34"/>
        <end position="50"/>
    </location>
</feature>
<feature type="region of interest" description="Disordered" evidence="1">
    <location>
        <begin position="138"/>
        <end position="168"/>
    </location>
</feature>
<evidence type="ECO:0000256" key="1">
    <source>
        <dbReference type="SAM" id="MobiDB-lite"/>
    </source>
</evidence>